<keyword evidence="3" id="KW-1185">Reference proteome</keyword>
<accession>A0A1I5U3K6</accession>
<feature type="compositionally biased region" description="Low complexity" evidence="1">
    <location>
        <begin position="13"/>
        <end position="33"/>
    </location>
</feature>
<evidence type="ECO:0000313" key="2">
    <source>
        <dbReference type="EMBL" id="SFP89864.1"/>
    </source>
</evidence>
<dbReference type="OrthoDB" id="3748111at2"/>
<dbReference type="EMBL" id="FOWQ01000010">
    <property type="protein sequence ID" value="SFP89864.1"/>
    <property type="molecule type" value="Genomic_DNA"/>
</dbReference>
<dbReference type="AlphaFoldDB" id="A0A1I5U3K6"/>
<dbReference type="STRING" id="1523247.SAMN05660464_0052"/>
<protein>
    <submittedName>
        <fullName evidence="2">Uncharacterized protein</fullName>
    </submittedName>
</protein>
<sequence>MLGTTLLAGCSEDAAAPSESLPSATSSAPTTEALPVVGPADFPVPPEARTQDTAGAEAFLRYWIDLLDRQRAIPAGQPLRDLGPDCGECLRIATNYDQAAAAGNKYVGGELTLNDVTTPRLDGDAAAFGFGIRQEAVQLVDSAGTPLDEGQPAAPNVFGGIDLLWSAAQHSWVVTSFGIG</sequence>
<dbReference type="Proteomes" id="UP000198857">
    <property type="component" value="Unassembled WGS sequence"/>
</dbReference>
<reference evidence="3" key="1">
    <citation type="submission" date="2016-10" db="EMBL/GenBank/DDBJ databases">
        <authorList>
            <person name="Varghese N."/>
            <person name="Submissions S."/>
        </authorList>
    </citation>
    <scope>NUCLEOTIDE SEQUENCE [LARGE SCALE GENOMIC DNA]</scope>
    <source>
        <strain evidence="3">DSM 44208</strain>
    </source>
</reference>
<evidence type="ECO:0000256" key="1">
    <source>
        <dbReference type="SAM" id="MobiDB-lite"/>
    </source>
</evidence>
<organism evidence="2 3">
    <name type="scientific">Geodermatophilus dictyosporus</name>
    <dbReference type="NCBI Taxonomy" id="1523247"/>
    <lineage>
        <taxon>Bacteria</taxon>
        <taxon>Bacillati</taxon>
        <taxon>Actinomycetota</taxon>
        <taxon>Actinomycetes</taxon>
        <taxon>Geodermatophilales</taxon>
        <taxon>Geodermatophilaceae</taxon>
        <taxon>Geodermatophilus</taxon>
    </lineage>
</organism>
<gene>
    <name evidence="2" type="ORF">SAMN05660464_0052</name>
</gene>
<dbReference type="RefSeq" id="WP_091115536.1">
    <property type="nucleotide sequence ID" value="NZ_FOWQ01000010.1"/>
</dbReference>
<proteinExistence type="predicted"/>
<feature type="region of interest" description="Disordered" evidence="1">
    <location>
        <begin position="13"/>
        <end position="39"/>
    </location>
</feature>
<name>A0A1I5U3K6_9ACTN</name>
<evidence type="ECO:0000313" key="3">
    <source>
        <dbReference type="Proteomes" id="UP000198857"/>
    </source>
</evidence>